<name>A0A839EH18_9MICO</name>
<keyword evidence="3" id="KW-0813">Transport</keyword>
<sequence length="397" mass="38796">MTRPLVPVLDQMKGARPSRAARRRDTPHPGGRLPSFDRAEGLPTACAATVAAIEAGRARDRRRAIGVVAGILVVIVAVGMLALALGDVPLAPAEVVAGLLGLEGTGGAVFIVQGLRLPRLLLALVVGAALGLSGALLQSVVRNPLASPDIVGVTGGASAAAVLAIAGGLTGLAVSGAALVGALVATSVVVAASGRAVAGARFVVIGIAVAFLANGIVGYALTRANLTQAQSAWFWLVGSVGSPSWDDVALVGSTVAVAALGLVAARRPLAAQSLDDGSARAIGASPVATRVAAMTGSSILAAVAVSVAGPIAFVAFASGPIARRLRGRSPALGTAALVGAAVVALADLVAQHLIPGTLSPPVGLITGAAGAVVLIALLVRGEQAGVDRGAARKGTRP</sequence>
<dbReference type="PANTHER" id="PTHR30472:SF24">
    <property type="entry name" value="FERRIC ENTEROBACTIN TRANSPORT SYSTEM PERMEASE PROTEIN FEPG"/>
    <property type="match status" value="1"/>
</dbReference>
<dbReference type="SUPFAM" id="SSF81345">
    <property type="entry name" value="ABC transporter involved in vitamin B12 uptake, BtuC"/>
    <property type="match status" value="1"/>
</dbReference>
<comment type="similarity">
    <text evidence="2">Belongs to the binding-protein-dependent transport system permease family. FecCD subfamily.</text>
</comment>
<comment type="subcellular location">
    <subcellularLocation>
        <location evidence="1">Cell membrane</location>
        <topology evidence="1">Multi-pass membrane protein</topology>
    </subcellularLocation>
</comment>
<keyword evidence="5 9" id="KW-0812">Transmembrane</keyword>
<feature type="transmembrane region" description="Helical" evidence="9">
    <location>
        <begin position="299"/>
        <end position="319"/>
    </location>
</feature>
<evidence type="ECO:0000313" key="11">
    <source>
        <dbReference type="Proteomes" id="UP000585905"/>
    </source>
</evidence>
<evidence type="ECO:0000256" key="1">
    <source>
        <dbReference type="ARBA" id="ARBA00004651"/>
    </source>
</evidence>
<feature type="transmembrane region" description="Helical" evidence="9">
    <location>
        <begin position="202"/>
        <end position="221"/>
    </location>
</feature>
<evidence type="ECO:0000256" key="2">
    <source>
        <dbReference type="ARBA" id="ARBA00007935"/>
    </source>
</evidence>
<feature type="region of interest" description="Disordered" evidence="8">
    <location>
        <begin position="1"/>
        <end position="39"/>
    </location>
</feature>
<dbReference type="InterPro" id="IPR000522">
    <property type="entry name" value="ABC_transptr_permease_BtuC"/>
</dbReference>
<evidence type="ECO:0000313" key="10">
    <source>
        <dbReference type="EMBL" id="MBA8848605.1"/>
    </source>
</evidence>
<reference evidence="10 11" key="1">
    <citation type="submission" date="2020-07" db="EMBL/GenBank/DDBJ databases">
        <title>Sequencing the genomes of 1000 actinobacteria strains.</title>
        <authorList>
            <person name="Klenk H.-P."/>
        </authorList>
    </citation>
    <scope>NUCLEOTIDE SEQUENCE [LARGE SCALE GENOMIC DNA]</scope>
    <source>
        <strain evidence="10 11">DSM 19663</strain>
    </source>
</reference>
<keyword evidence="11" id="KW-1185">Reference proteome</keyword>
<feature type="transmembrane region" description="Helical" evidence="9">
    <location>
        <begin position="360"/>
        <end position="379"/>
    </location>
</feature>
<dbReference type="PANTHER" id="PTHR30472">
    <property type="entry name" value="FERRIC ENTEROBACTIN TRANSPORT SYSTEM PERMEASE PROTEIN"/>
    <property type="match status" value="1"/>
</dbReference>
<organism evidence="10 11">
    <name type="scientific">Microcella alkalica</name>
    <dbReference type="NCBI Taxonomy" id="355930"/>
    <lineage>
        <taxon>Bacteria</taxon>
        <taxon>Bacillati</taxon>
        <taxon>Actinomycetota</taxon>
        <taxon>Actinomycetes</taxon>
        <taxon>Micrococcales</taxon>
        <taxon>Microbacteriaceae</taxon>
        <taxon>Microcella</taxon>
    </lineage>
</organism>
<keyword evidence="4" id="KW-1003">Cell membrane</keyword>
<gene>
    <name evidence="10" type="ORF">FHX53_002215</name>
</gene>
<feature type="transmembrane region" description="Helical" evidence="9">
    <location>
        <begin position="331"/>
        <end position="354"/>
    </location>
</feature>
<evidence type="ECO:0000256" key="9">
    <source>
        <dbReference type="SAM" id="Phobius"/>
    </source>
</evidence>
<dbReference type="EMBL" id="JACGWX010000006">
    <property type="protein sequence ID" value="MBA8848605.1"/>
    <property type="molecule type" value="Genomic_DNA"/>
</dbReference>
<keyword evidence="7 9" id="KW-0472">Membrane</keyword>
<evidence type="ECO:0000256" key="7">
    <source>
        <dbReference type="ARBA" id="ARBA00023136"/>
    </source>
</evidence>
<evidence type="ECO:0000256" key="8">
    <source>
        <dbReference type="SAM" id="MobiDB-lite"/>
    </source>
</evidence>
<feature type="transmembrane region" description="Helical" evidence="9">
    <location>
        <begin position="120"/>
        <end position="141"/>
    </location>
</feature>
<feature type="transmembrane region" description="Helical" evidence="9">
    <location>
        <begin position="161"/>
        <end position="190"/>
    </location>
</feature>
<protein>
    <submittedName>
        <fullName evidence="10">Iron complex transport system permease protein</fullName>
    </submittedName>
</protein>
<feature type="transmembrane region" description="Helical" evidence="9">
    <location>
        <begin position="64"/>
        <end position="85"/>
    </location>
</feature>
<evidence type="ECO:0000256" key="4">
    <source>
        <dbReference type="ARBA" id="ARBA00022475"/>
    </source>
</evidence>
<evidence type="ECO:0000256" key="3">
    <source>
        <dbReference type="ARBA" id="ARBA00022448"/>
    </source>
</evidence>
<proteinExistence type="inferred from homology"/>
<dbReference type="RefSeq" id="WP_182491392.1">
    <property type="nucleotide sequence ID" value="NZ_BAAAOV010000012.1"/>
</dbReference>
<dbReference type="InterPro" id="IPR037294">
    <property type="entry name" value="ABC_BtuC-like"/>
</dbReference>
<dbReference type="Pfam" id="PF01032">
    <property type="entry name" value="FecCD"/>
    <property type="match status" value="1"/>
</dbReference>
<accession>A0A839EH18</accession>
<dbReference type="GO" id="GO:0022857">
    <property type="term" value="F:transmembrane transporter activity"/>
    <property type="evidence" value="ECO:0007669"/>
    <property type="project" value="InterPro"/>
</dbReference>
<dbReference type="GO" id="GO:0005886">
    <property type="term" value="C:plasma membrane"/>
    <property type="evidence" value="ECO:0007669"/>
    <property type="project" value="UniProtKB-SubCell"/>
</dbReference>
<dbReference type="GO" id="GO:0033214">
    <property type="term" value="P:siderophore-iron import into cell"/>
    <property type="evidence" value="ECO:0007669"/>
    <property type="project" value="TreeGrafter"/>
</dbReference>
<evidence type="ECO:0000256" key="6">
    <source>
        <dbReference type="ARBA" id="ARBA00022989"/>
    </source>
</evidence>
<evidence type="ECO:0000256" key="5">
    <source>
        <dbReference type="ARBA" id="ARBA00022692"/>
    </source>
</evidence>
<dbReference type="Gene3D" id="1.10.3470.10">
    <property type="entry name" value="ABC transporter involved in vitamin B12 uptake, BtuC"/>
    <property type="match status" value="1"/>
</dbReference>
<dbReference type="Proteomes" id="UP000585905">
    <property type="component" value="Unassembled WGS sequence"/>
</dbReference>
<keyword evidence="6 9" id="KW-1133">Transmembrane helix</keyword>
<dbReference type="AlphaFoldDB" id="A0A839EH18"/>
<feature type="transmembrane region" description="Helical" evidence="9">
    <location>
        <begin position="91"/>
        <end position="113"/>
    </location>
</feature>
<comment type="caution">
    <text evidence="10">The sequence shown here is derived from an EMBL/GenBank/DDBJ whole genome shotgun (WGS) entry which is preliminary data.</text>
</comment>